<sequence length="224" mass="26216">MKFRVDGLGFFGSRQYDTLEEARANIYDKKGRKGNITVELAEKEYVSLINSYNVQLQKNMGTIQTLQQENQNLKNQILHLQNTLIRPEVVEEIRRQAHHKLNAEVKAREKITLELTNQLEAMAKREKGLRDALGRWQKKATGEDMRPPKDLKQKGFQCNIIKKRLVKVFFLEKYLPLPFDTQLGEVEKYALQGLSEKVQLKKIYLDRGKWVARFESHEPLEEGF</sequence>
<protein>
    <submittedName>
        <fullName evidence="2">Uncharacterized protein</fullName>
    </submittedName>
</protein>
<gene>
    <name evidence="2" type="ORF">LX24_02362</name>
</gene>
<name>A0A5S4ZNW5_9FIRM</name>
<dbReference type="EMBL" id="VNHM01000014">
    <property type="protein sequence ID" value="TYO94526.1"/>
    <property type="molecule type" value="Genomic_DNA"/>
</dbReference>
<organism evidence="2 3">
    <name type="scientific">Desulfallas thermosapovorans DSM 6562</name>
    <dbReference type="NCBI Taxonomy" id="1121431"/>
    <lineage>
        <taxon>Bacteria</taxon>
        <taxon>Bacillati</taxon>
        <taxon>Bacillota</taxon>
        <taxon>Clostridia</taxon>
        <taxon>Eubacteriales</taxon>
        <taxon>Desulfallaceae</taxon>
        <taxon>Desulfallas</taxon>
    </lineage>
</organism>
<dbReference type="AlphaFoldDB" id="A0A5S4ZNW5"/>
<evidence type="ECO:0000313" key="2">
    <source>
        <dbReference type="EMBL" id="TYO94526.1"/>
    </source>
</evidence>
<keyword evidence="3" id="KW-1185">Reference proteome</keyword>
<proteinExistence type="predicted"/>
<accession>A0A5S4ZNW5</accession>
<comment type="caution">
    <text evidence="2">The sequence shown here is derived from an EMBL/GenBank/DDBJ whole genome shotgun (WGS) entry which is preliminary data.</text>
</comment>
<reference evidence="2 3" key="1">
    <citation type="submission" date="2019-07" db="EMBL/GenBank/DDBJ databases">
        <title>Genomic Encyclopedia of Type Strains, Phase I: the one thousand microbial genomes (KMG-I) project.</title>
        <authorList>
            <person name="Kyrpides N."/>
        </authorList>
    </citation>
    <scope>NUCLEOTIDE SEQUENCE [LARGE SCALE GENOMIC DNA]</scope>
    <source>
        <strain evidence="2 3">DSM 6562</strain>
    </source>
</reference>
<dbReference type="RefSeq" id="WP_166512329.1">
    <property type="nucleotide sequence ID" value="NZ_VNHM01000014.1"/>
</dbReference>
<dbReference type="Proteomes" id="UP000323166">
    <property type="component" value="Unassembled WGS sequence"/>
</dbReference>
<evidence type="ECO:0000313" key="3">
    <source>
        <dbReference type="Proteomes" id="UP000323166"/>
    </source>
</evidence>
<keyword evidence="1" id="KW-0175">Coiled coil</keyword>
<evidence type="ECO:0000256" key="1">
    <source>
        <dbReference type="SAM" id="Coils"/>
    </source>
</evidence>
<feature type="coiled-coil region" evidence="1">
    <location>
        <begin position="56"/>
        <end position="83"/>
    </location>
</feature>